<evidence type="ECO:0000313" key="2">
    <source>
        <dbReference type="EMBL" id="CAA6823404.1"/>
    </source>
</evidence>
<dbReference type="EMBL" id="CACVAQ010000327">
    <property type="protein sequence ID" value="CAA6823404.1"/>
    <property type="molecule type" value="Genomic_DNA"/>
</dbReference>
<evidence type="ECO:0000256" key="1">
    <source>
        <dbReference type="SAM" id="SignalP"/>
    </source>
</evidence>
<sequence length="134" mass="15238">MKKLLLLFIPFLLLLNACGETVPDNNTSKELLTGSWVFERGTRDGSVEGTELLNNLVFTFTDQQFKCELLPDMMPSLGKEEPYELKENLIVVNEKLDIEIKELSEGNLSLKFELVLNENPTVFDLKFKPQNAAE</sequence>
<feature type="signal peptide" evidence="1">
    <location>
        <begin position="1"/>
        <end position="19"/>
    </location>
</feature>
<reference evidence="2" key="1">
    <citation type="submission" date="2020-01" db="EMBL/GenBank/DDBJ databases">
        <authorList>
            <person name="Meier V. D."/>
            <person name="Meier V D."/>
        </authorList>
    </citation>
    <scope>NUCLEOTIDE SEQUENCE</scope>
    <source>
        <strain evidence="2">HLG_WM_MAG_10</strain>
    </source>
</reference>
<keyword evidence="1" id="KW-0732">Signal</keyword>
<protein>
    <recommendedName>
        <fullName evidence="3">Lipocalin-like domain-containing protein</fullName>
    </recommendedName>
</protein>
<evidence type="ECO:0008006" key="3">
    <source>
        <dbReference type="Google" id="ProtNLM"/>
    </source>
</evidence>
<feature type="chain" id="PRO_5028463502" description="Lipocalin-like domain-containing protein" evidence="1">
    <location>
        <begin position="20"/>
        <end position="134"/>
    </location>
</feature>
<organism evidence="2">
    <name type="scientific">uncultured Aureispira sp</name>
    <dbReference type="NCBI Taxonomy" id="1331704"/>
    <lineage>
        <taxon>Bacteria</taxon>
        <taxon>Pseudomonadati</taxon>
        <taxon>Bacteroidota</taxon>
        <taxon>Saprospiria</taxon>
        <taxon>Saprospirales</taxon>
        <taxon>Saprospiraceae</taxon>
        <taxon>Aureispira</taxon>
        <taxon>environmental samples</taxon>
    </lineage>
</organism>
<dbReference type="AlphaFoldDB" id="A0A6S6TVF7"/>
<proteinExistence type="predicted"/>
<accession>A0A6S6TVF7</accession>
<gene>
    <name evidence="2" type="ORF">HELGO_WM19085</name>
</gene>
<name>A0A6S6TVF7_9BACT</name>